<evidence type="ECO:0000313" key="8">
    <source>
        <dbReference type="EMBL" id="MBB6328924.1"/>
    </source>
</evidence>
<dbReference type="Proteomes" id="UP000588604">
    <property type="component" value="Unassembled WGS sequence"/>
</dbReference>
<dbReference type="InterPro" id="IPR052176">
    <property type="entry name" value="Glycosyl_Hydrlase_43_Enz"/>
</dbReference>
<dbReference type="GO" id="GO:0004553">
    <property type="term" value="F:hydrolase activity, hydrolyzing O-glycosyl compounds"/>
    <property type="evidence" value="ECO:0007669"/>
    <property type="project" value="InterPro"/>
</dbReference>
<evidence type="ECO:0000256" key="6">
    <source>
        <dbReference type="PIRSR" id="PIRSR606710-2"/>
    </source>
</evidence>
<dbReference type="InterPro" id="IPR023296">
    <property type="entry name" value="Glyco_hydro_beta-prop_sf"/>
</dbReference>
<dbReference type="PROSITE" id="PS51257">
    <property type="entry name" value="PROKAR_LIPOPROTEIN"/>
    <property type="match status" value="1"/>
</dbReference>
<name>A0A841MWH5_9BACT</name>
<sequence length="367" mass="40792">MNKTLLKITPAIGIIAVLVSCSKPSGNSETEIATEVEETDSNYLSQPLITDNFTADPSAHVFDGKIYIYPSHDIESNVPQDDLGSHFNMMDYHVYSMDSPSATLVDEGKVLAVEDIPWAKRQLWAPDAAEKDGKYYLYFPAKDENDIFKIGVAVGNTPTGPFTAQPEAIKGSYSIDPAVFEDSDGSYYMYFGGIWGGQLQKYRNNKFDDKGSAPTDGLPADDEPALGPIIAKMSDDMLEFAETPKEIKILDENGSPLLNGDNARRFFEAAWVHKYDGKYYLSYSTGDTHFIAYATADNPYGPFTYQGVVLNPVEGWTNHHSIVEVNGDWYLFYHDTQLSGETHLRNIKMTKLTHQADGTIQTIDPNN</sequence>
<dbReference type="SUPFAM" id="SSF75005">
    <property type="entry name" value="Arabinanase/levansucrase/invertase"/>
    <property type="match status" value="1"/>
</dbReference>
<dbReference type="CDD" id="cd18619">
    <property type="entry name" value="GH43_CoXyl43_like"/>
    <property type="match status" value="1"/>
</dbReference>
<proteinExistence type="inferred from homology"/>
<keyword evidence="4" id="KW-0119">Carbohydrate metabolism</keyword>
<dbReference type="PANTHER" id="PTHR43772">
    <property type="entry name" value="ENDO-1,4-BETA-XYLANASE"/>
    <property type="match status" value="1"/>
</dbReference>
<dbReference type="PANTHER" id="PTHR43772:SF2">
    <property type="entry name" value="PUTATIVE (AFU_ORTHOLOGUE AFUA_2G04480)-RELATED"/>
    <property type="match status" value="1"/>
</dbReference>
<evidence type="ECO:0000313" key="9">
    <source>
        <dbReference type="Proteomes" id="UP000588604"/>
    </source>
</evidence>
<organism evidence="8 9">
    <name type="scientific">Algoriphagus iocasae</name>
    <dbReference type="NCBI Taxonomy" id="1836499"/>
    <lineage>
        <taxon>Bacteria</taxon>
        <taxon>Pseudomonadati</taxon>
        <taxon>Bacteroidota</taxon>
        <taxon>Cytophagia</taxon>
        <taxon>Cytophagales</taxon>
        <taxon>Cyclobacteriaceae</taxon>
        <taxon>Algoriphagus</taxon>
    </lineage>
</organism>
<comment type="similarity">
    <text evidence="1 7">Belongs to the glycosyl hydrolase 43 family.</text>
</comment>
<evidence type="ECO:0000256" key="1">
    <source>
        <dbReference type="ARBA" id="ARBA00009865"/>
    </source>
</evidence>
<gene>
    <name evidence="8" type="ORF">FHS59_004588</name>
</gene>
<dbReference type="EMBL" id="JACIJO010000006">
    <property type="protein sequence ID" value="MBB6328924.1"/>
    <property type="molecule type" value="Genomic_DNA"/>
</dbReference>
<evidence type="ECO:0000256" key="3">
    <source>
        <dbReference type="ARBA" id="ARBA00022801"/>
    </source>
</evidence>
<keyword evidence="2" id="KW-0624">Polysaccharide degradation</keyword>
<keyword evidence="5 7" id="KW-0326">Glycosidase</keyword>
<keyword evidence="3 7" id="KW-0378">Hydrolase</keyword>
<feature type="site" description="Important for catalytic activity, responsible for pKa modulation of the active site Glu and correct orientation of both the proton donor and substrate" evidence="6">
    <location>
        <position position="176"/>
    </location>
</feature>
<dbReference type="RefSeq" id="WP_184498513.1">
    <property type="nucleotide sequence ID" value="NZ_JACIJO010000006.1"/>
</dbReference>
<dbReference type="InterPro" id="IPR006710">
    <property type="entry name" value="Glyco_hydro_43"/>
</dbReference>
<evidence type="ECO:0000256" key="5">
    <source>
        <dbReference type="ARBA" id="ARBA00023295"/>
    </source>
</evidence>
<evidence type="ECO:0008006" key="10">
    <source>
        <dbReference type="Google" id="ProtNLM"/>
    </source>
</evidence>
<evidence type="ECO:0000256" key="4">
    <source>
        <dbReference type="ARBA" id="ARBA00023277"/>
    </source>
</evidence>
<protein>
    <recommendedName>
        <fullName evidence="10">Alpha-N-arabinofuranosidase</fullName>
    </recommendedName>
</protein>
<keyword evidence="9" id="KW-1185">Reference proteome</keyword>
<comment type="caution">
    <text evidence="8">The sequence shown here is derived from an EMBL/GenBank/DDBJ whole genome shotgun (WGS) entry which is preliminary data.</text>
</comment>
<accession>A0A841MWH5</accession>
<reference evidence="8 9" key="1">
    <citation type="submission" date="2020-08" db="EMBL/GenBank/DDBJ databases">
        <title>Genomic Encyclopedia of Type Strains, Phase IV (KMG-IV): sequencing the most valuable type-strain genomes for metagenomic binning, comparative biology and taxonomic classification.</title>
        <authorList>
            <person name="Goeker M."/>
        </authorList>
    </citation>
    <scope>NUCLEOTIDE SEQUENCE [LARGE SCALE GENOMIC DNA]</scope>
    <source>
        <strain evidence="8 9">DSM 102044</strain>
    </source>
</reference>
<dbReference type="Gene3D" id="2.115.10.20">
    <property type="entry name" value="Glycosyl hydrolase domain, family 43"/>
    <property type="match status" value="1"/>
</dbReference>
<evidence type="ECO:0000256" key="2">
    <source>
        <dbReference type="ARBA" id="ARBA00022651"/>
    </source>
</evidence>
<dbReference type="AlphaFoldDB" id="A0A841MWH5"/>
<evidence type="ECO:0000256" key="7">
    <source>
        <dbReference type="RuleBase" id="RU361187"/>
    </source>
</evidence>
<dbReference type="GO" id="GO:0045493">
    <property type="term" value="P:xylan catabolic process"/>
    <property type="evidence" value="ECO:0007669"/>
    <property type="project" value="UniProtKB-KW"/>
</dbReference>
<keyword evidence="2" id="KW-0858">Xylan degradation</keyword>
<dbReference type="Pfam" id="PF04616">
    <property type="entry name" value="Glyco_hydro_43"/>
    <property type="match status" value="1"/>
</dbReference>